<dbReference type="GeneID" id="90540101"/>
<evidence type="ECO:0000259" key="3">
    <source>
        <dbReference type="Pfam" id="PF13439"/>
    </source>
</evidence>
<accession>A0AAX4J8I8</accession>
<feature type="domain" description="Glycosyltransferase subfamily 4-like N-terminal" evidence="3">
    <location>
        <begin position="19"/>
        <end position="183"/>
    </location>
</feature>
<dbReference type="GO" id="GO:0006506">
    <property type="term" value="P:GPI anchor biosynthetic process"/>
    <property type="evidence" value="ECO:0007669"/>
    <property type="project" value="TreeGrafter"/>
</dbReference>
<dbReference type="EMBL" id="CP142726">
    <property type="protein sequence ID" value="WUR02299.1"/>
    <property type="molecule type" value="Genomic_DNA"/>
</dbReference>
<dbReference type="Proteomes" id="UP001334084">
    <property type="component" value="Chromosome 1"/>
</dbReference>
<sequence>MPCKFNIAMVTDYYFPSTGGIETHIRHLAKNLIQFGHKVIVITHRHTNMEEAEEFQDIKVYKLNLPIVACNTSFPSLYSNFHILKKIFEIENIEIVHGHATMSNLCLESLFHARTLNLKTVMTEHSIFEEGPFENVIVNSFSKFIFKTVDRCICVSKTSQGNFIQRNCLPKNIVKVIPNAVKAENFYPNINKPKGKVVIILSRLFYRKGIDLLIKAIPLICQQDKEIKILIAGEGPKRDEIEQIVDENQLSHRVQVFGEVKHQDAGKFLRQGDIFLNTSLTETFCLAILEASMCGLHVVSTNVGGIHEVLPKELITFAKPTPEDLALKVIEKAADYDKQEILKAYEKLKTKYSWKKVAQQTVEIYREIEHRNMTISDRLGEYNSIFEHFLIILEYVWFYAISIFCRK</sequence>
<dbReference type="InterPro" id="IPR001296">
    <property type="entry name" value="Glyco_trans_1"/>
</dbReference>
<dbReference type="PANTHER" id="PTHR45871:SF1">
    <property type="entry name" value="PHOSPHATIDYLINOSITOL N-ACETYLGLUCOSAMINYLTRANSFERASE SUBUNIT A"/>
    <property type="match status" value="1"/>
</dbReference>
<feature type="domain" description="Glycosyl transferase family 1" evidence="2">
    <location>
        <begin position="190"/>
        <end position="346"/>
    </location>
</feature>
<dbReference type="PANTHER" id="PTHR45871">
    <property type="entry name" value="N-ACETYLGLUCOSAMINYL-PHOSPHATIDYLINOSITOL BIOSYNTHETIC PROTEIN"/>
    <property type="match status" value="1"/>
</dbReference>
<dbReference type="Pfam" id="PF00534">
    <property type="entry name" value="Glycos_transf_1"/>
    <property type="match status" value="1"/>
</dbReference>
<keyword evidence="5" id="KW-1185">Reference proteome</keyword>
<keyword evidence="1" id="KW-0328">Glycosyltransferase</keyword>
<reference evidence="4" key="1">
    <citation type="journal article" date="2024" name="BMC Genomics">
        <title>Functional annotation of a divergent genome using sequence and structure-based similarity.</title>
        <authorList>
            <person name="Svedberg D."/>
            <person name="Winiger R.R."/>
            <person name="Berg A."/>
            <person name="Sharma H."/>
            <person name="Tellgren-Roth C."/>
            <person name="Debrunner-Vossbrinck B.A."/>
            <person name="Vossbrinck C.R."/>
            <person name="Barandun J."/>
        </authorList>
    </citation>
    <scope>NUCLEOTIDE SEQUENCE</scope>
    <source>
        <strain evidence="4">Illinois isolate</strain>
    </source>
</reference>
<dbReference type="InterPro" id="IPR028098">
    <property type="entry name" value="Glyco_trans_4-like_N"/>
</dbReference>
<protein>
    <submittedName>
        <fullName evidence="4">Glycosyltransferase</fullName>
    </submittedName>
</protein>
<evidence type="ECO:0000256" key="1">
    <source>
        <dbReference type="ARBA" id="ARBA00022676"/>
    </source>
</evidence>
<organism evidence="4 5">
    <name type="scientific">Vairimorpha necatrix</name>
    <dbReference type="NCBI Taxonomy" id="6039"/>
    <lineage>
        <taxon>Eukaryota</taxon>
        <taxon>Fungi</taxon>
        <taxon>Fungi incertae sedis</taxon>
        <taxon>Microsporidia</taxon>
        <taxon>Nosematidae</taxon>
        <taxon>Vairimorpha</taxon>
    </lineage>
</organism>
<dbReference type="Gene3D" id="3.40.50.2000">
    <property type="entry name" value="Glycogen Phosphorylase B"/>
    <property type="match status" value="2"/>
</dbReference>
<dbReference type="GO" id="GO:0017176">
    <property type="term" value="F:phosphatidylinositol N-acetylglucosaminyltransferase activity"/>
    <property type="evidence" value="ECO:0007669"/>
    <property type="project" value="TreeGrafter"/>
</dbReference>
<evidence type="ECO:0000259" key="2">
    <source>
        <dbReference type="Pfam" id="PF00534"/>
    </source>
</evidence>
<proteinExistence type="predicted"/>
<dbReference type="AlphaFoldDB" id="A0AAX4J8I8"/>
<keyword evidence="1" id="KW-0808">Transferase</keyword>
<dbReference type="RefSeq" id="XP_065328444.1">
    <property type="nucleotide sequence ID" value="XM_065472372.1"/>
</dbReference>
<dbReference type="KEGG" id="vnx:VNE69_01237"/>
<gene>
    <name evidence="4" type="ORF">VNE69_01237</name>
</gene>
<dbReference type="GO" id="GO:0000506">
    <property type="term" value="C:glycosylphosphatidylinositol-N-acetylglucosaminyltransferase (GPI-GnT) complex"/>
    <property type="evidence" value="ECO:0007669"/>
    <property type="project" value="TreeGrafter"/>
</dbReference>
<evidence type="ECO:0000313" key="4">
    <source>
        <dbReference type="EMBL" id="WUR02299.1"/>
    </source>
</evidence>
<evidence type="ECO:0000313" key="5">
    <source>
        <dbReference type="Proteomes" id="UP001334084"/>
    </source>
</evidence>
<dbReference type="SUPFAM" id="SSF53756">
    <property type="entry name" value="UDP-Glycosyltransferase/glycogen phosphorylase"/>
    <property type="match status" value="1"/>
</dbReference>
<dbReference type="Pfam" id="PF13439">
    <property type="entry name" value="Glyco_transf_4"/>
    <property type="match status" value="1"/>
</dbReference>
<name>A0AAX4J8I8_9MICR</name>